<accession>A0ABU7RDL4</accession>
<dbReference type="GO" id="GO:0004527">
    <property type="term" value="F:exonuclease activity"/>
    <property type="evidence" value="ECO:0007669"/>
    <property type="project" value="UniProtKB-KW"/>
</dbReference>
<dbReference type="RefSeq" id="WP_330973487.1">
    <property type="nucleotide sequence ID" value="NZ_JAZGLY010000001.1"/>
</dbReference>
<dbReference type="SUPFAM" id="SSF56281">
    <property type="entry name" value="Metallo-hydrolase/oxidoreductase"/>
    <property type="match status" value="1"/>
</dbReference>
<protein>
    <submittedName>
        <fullName evidence="1">Ligase-associated DNA damage response exonuclease</fullName>
        <ecNumber evidence="1">3.1.-.-</ecNumber>
    </submittedName>
</protein>
<dbReference type="EC" id="3.1.-.-" evidence="1"/>
<keyword evidence="1" id="KW-0436">Ligase</keyword>
<dbReference type="Gene3D" id="3.60.15.10">
    <property type="entry name" value="Ribonuclease Z/Hydroxyacylglutathione hydrolase-like"/>
    <property type="match status" value="1"/>
</dbReference>
<dbReference type="InterPro" id="IPR036866">
    <property type="entry name" value="RibonucZ/Hydroxyglut_hydro"/>
</dbReference>
<evidence type="ECO:0000313" key="2">
    <source>
        <dbReference type="Proteomes" id="UP001357452"/>
    </source>
</evidence>
<dbReference type="GO" id="GO:0016874">
    <property type="term" value="F:ligase activity"/>
    <property type="evidence" value="ECO:0007669"/>
    <property type="project" value="UniProtKB-KW"/>
</dbReference>
<keyword evidence="1" id="KW-0378">Hydrolase</keyword>
<evidence type="ECO:0000313" key="1">
    <source>
        <dbReference type="EMBL" id="MEE6186084.1"/>
    </source>
</evidence>
<dbReference type="PANTHER" id="PTHR11203">
    <property type="entry name" value="CLEAVAGE AND POLYADENYLATION SPECIFICITY FACTOR FAMILY MEMBER"/>
    <property type="match status" value="1"/>
</dbReference>
<dbReference type="PANTHER" id="PTHR11203:SF49">
    <property type="entry name" value="BLL1145 PROTEIN"/>
    <property type="match status" value="1"/>
</dbReference>
<keyword evidence="1" id="KW-0540">Nuclease</keyword>
<gene>
    <name evidence="1" type="ORF">V2H41_02235</name>
</gene>
<reference evidence="1 2" key="1">
    <citation type="submission" date="2024-01" db="EMBL/GenBank/DDBJ databases">
        <title>Niabella digestum sp. nov., isolated from waste digestion system.</title>
        <authorList>
            <person name="Zhang L."/>
        </authorList>
    </citation>
    <scope>NUCLEOTIDE SEQUENCE [LARGE SCALE GENOMIC DNA]</scope>
    <source>
        <strain evidence="1 2">A18</strain>
    </source>
</reference>
<comment type="caution">
    <text evidence="1">The sequence shown here is derived from an EMBL/GenBank/DDBJ whole genome shotgun (WGS) entry which is preliminary data.</text>
</comment>
<keyword evidence="1" id="KW-0269">Exonuclease</keyword>
<dbReference type="InterPro" id="IPR050698">
    <property type="entry name" value="MBL"/>
</dbReference>
<sequence length="342" mass="38057">MSLLQFTAKGIYCPVGKFYIDPWQPVDFAVITHAHGDHARWGSRYYLAHEFSQPILKVRLGPDTVIETLPYGVTKNINGVKLSLHPAGHIIGSAQVRLEYKGFVSVVSGDYKTENDGISTPFEPLRCNEFVTESTFGLPIYNWLGQVQIFDNIKQWILRNQSNGRTSIFIAYSLGKAQRLMKGLEGVANIFVHSSIERLNEAIRSASITLPHAKQWTSDTPRTALQNSIVILPPSLLGTNMIKKIPHGAIAICSGWMQVRGNRRWQSVDAGFAVSDHADWRGLLDTIRYTGAEKVYVTHGYTATFSKYLNEIGIAAQEVITQYGSDEEAEADNSKEAISPEV</sequence>
<proteinExistence type="predicted"/>
<name>A0ABU7RDL4_9BACT</name>
<dbReference type="EMBL" id="JAZGLY010000001">
    <property type="protein sequence ID" value="MEE6186084.1"/>
    <property type="molecule type" value="Genomic_DNA"/>
</dbReference>
<dbReference type="Proteomes" id="UP001357452">
    <property type="component" value="Unassembled WGS sequence"/>
</dbReference>
<keyword evidence="2" id="KW-1185">Reference proteome</keyword>
<dbReference type="NCBIfam" id="TIGR04122">
    <property type="entry name" value="Xnuc_lig_assoc"/>
    <property type="match status" value="1"/>
</dbReference>
<organism evidence="1 2">
    <name type="scientific">Niabella digestorum</name>
    <dbReference type="NCBI Taxonomy" id="3117701"/>
    <lineage>
        <taxon>Bacteria</taxon>
        <taxon>Pseudomonadati</taxon>
        <taxon>Bacteroidota</taxon>
        <taxon>Chitinophagia</taxon>
        <taxon>Chitinophagales</taxon>
        <taxon>Chitinophagaceae</taxon>
        <taxon>Niabella</taxon>
    </lineage>
</organism>
<dbReference type="InterPro" id="IPR026360">
    <property type="entry name" value="Xnuc_lig_assoc"/>
</dbReference>